<dbReference type="InterPro" id="IPR023408">
    <property type="entry name" value="MscS_beta-dom_sf"/>
</dbReference>
<proteinExistence type="inferred from homology"/>
<evidence type="ECO:0000313" key="10">
    <source>
        <dbReference type="EMBL" id="PIP23166.1"/>
    </source>
</evidence>
<dbReference type="Pfam" id="PF21088">
    <property type="entry name" value="MS_channel_1st"/>
    <property type="match status" value="1"/>
</dbReference>
<dbReference type="InterPro" id="IPR010920">
    <property type="entry name" value="LSM_dom_sf"/>
</dbReference>
<evidence type="ECO:0000256" key="1">
    <source>
        <dbReference type="ARBA" id="ARBA00004651"/>
    </source>
</evidence>
<accession>A0A2G9YV87</accession>
<evidence type="ECO:0000256" key="5">
    <source>
        <dbReference type="ARBA" id="ARBA00022989"/>
    </source>
</evidence>
<comment type="similarity">
    <text evidence="2">Belongs to the MscS (TC 1.A.23) family.</text>
</comment>
<dbReference type="Gene3D" id="1.10.287.1260">
    <property type="match status" value="1"/>
</dbReference>
<feature type="domain" description="Mechanosensitive ion channel transmembrane helices 2/3" evidence="9">
    <location>
        <begin position="60"/>
        <end position="99"/>
    </location>
</feature>
<dbReference type="Pfam" id="PF00924">
    <property type="entry name" value="MS_channel_2nd"/>
    <property type="match status" value="1"/>
</dbReference>
<dbReference type="Gene3D" id="2.30.30.60">
    <property type="match status" value="1"/>
</dbReference>
<feature type="domain" description="Mechanosensitive ion channel MscS" evidence="8">
    <location>
        <begin position="100"/>
        <end position="157"/>
    </location>
</feature>
<dbReference type="GO" id="GO:0008381">
    <property type="term" value="F:mechanosensitive monoatomic ion channel activity"/>
    <property type="evidence" value="ECO:0007669"/>
    <property type="project" value="InterPro"/>
</dbReference>
<dbReference type="InterPro" id="IPR045276">
    <property type="entry name" value="YbiO_bact"/>
</dbReference>
<keyword evidence="4 7" id="KW-0812">Transmembrane</keyword>
<evidence type="ECO:0000259" key="8">
    <source>
        <dbReference type="Pfam" id="PF00924"/>
    </source>
</evidence>
<evidence type="ECO:0000259" key="9">
    <source>
        <dbReference type="Pfam" id="PF21088"/>
    </source>
</evidence>
<evidence type="ECO:0000256" key="3">
    <source>
        <dbReference type="ARBA" id="ARBA00022475"/>
    </source>
</evidence>
<comment type="subcellular location">
    <subcellularLocation>
        <location evidence="1">Cell membrane</location>
        <topology evidence="1">Multi-pass membrane protein</topology>
    </subcellularLocation>
</comment>
<gene>
    <name evidence="10" type="ORF">COX37_00025</name>
</gene>
<feature type="transmembrane region" description="Helical" evidence="7">
    <location>
        <begin position="49"/>
        <end position="73"/>
    </location>
</feature>
<evidence type="ECO:0000313" key="11">
    <source>
        <dbReference type="Proteomes" id="UP000229976"/>
    </source>
</evidence>
<evidence type="ECO:0000256" key="2">
    <source>
        <dbReference type="ARBA" id="ARBA00008017"/>
    </source>
</evidence>
<comment type="caution">
    <text evidence="10">The sequence shown here is derived from an EMBL/GenBank/DDBJ whole genome shotgun (WGS) entry which is preliminary data.</text>
</comment>
<evidence type="ECO:0000256" key="7">
    <source>
        <dbReference type="SAM" id="Phobius"/>
    </source>
</evidence>
<feature type="transmembrane region" description="Helical" evidence="7">
    <location>
        <begin position="6"/>
        <end position="28"/>
    </location>
</feature>
<dbReference type="SUPFAM" id="SSF82861">
    <property type="entry name" value="Mechanosensitive channel protein MscS (YggB), transmembrane region"/>
    <property type="match status" value="1"/>
</dbReference>
<organism evidence="10 11">
    <name type="scientific">Candidatus Nealsonbacteria bacterium CG23_combo_of_CG06-09_8_20_14_all_39_17</name>
    <dbReference type="NCBI Taxonomy" id="1974722"/>
    <lineage>
        <taxon>Bacteria</taxon>
        <taxon>Candidatus Nealsoniibacteriota</taxon>
    </lineage>
</organism>
<dbReference type="Proteomes" id="UP000229976">
    <property type="component" value="Unassembled WGS sequence"/>
</dbReference>
<sequence>MADWFIHGIKILLILTAAFIAVRFLSALAERIIKKGIKGKVKKEDEQRIETLMGVIGGTFKFLISIIALLMILPEFGVNAAPFLAGAGLIGLAVGMASKEIVSDFLAGLFIILEDQYRIGDKVEVGGKEGSVTEISLRRTVIKDNTGAIHLIPNSQIKIVTKKS</sequence>
<dbReference type="PANTHER" id="PTHR30460:SF0">
    <property type="entry name" value="MODERATE CONDUCTANCE MECHANOSENSITIVE CHANNEL YBIO"/>
    <property type="match status" value="1"/>
</dbReference>
<evidence type="ECO:0000256" key="4">
    <source>
        <dbReference type="ARBA" id="ARBA00022692"/>
    </source>
</evidence>
<keyword evidence="3" id="KW-1003">Cell membrane</keyword>
<reference evidence="10 11" key="1">
    <citation type="submission" date="2017-09" db="EMBL/GenBank/DDBJ databases">
        <title>Depth-based differentiation of microbial function through sediment-hosted aquifers and enrichment of novel symbionts in the deep terrestrial subsurface.</title>
        <authorList>
            <person name="Probst A.J."/>
            <person name="Ladd B."/>
            <person name="Jarett J.K."/>
            <person name="Geller-Mcgrath D.E."/>
            <person name="Sieber C.M."/>
            <person name="Emerson J.B."/>
            <person name="Anantharaman K."/>
            <person name="Thomas B.C."/>
            <person name="Malmstrom R."/>
            <person name="Stieglmeier M."/>
            <person name="Klingl A."/>
            <person name="Woyke T."/>
            <person name="Ryan C.M."/>
            <person name="Banfield J.F."/>
        </authorList>
    </citation>
    <scope>NUCLEOTIDE SEQUENCE [LARGE SCALE GENOMIC DNA]</scope>
    <source>
        <strain evidence="10">CG23_combo_of_CG06-09_8_20_14_all_39_17</strain>
    </source>
</reference>
<evidence type="ECO:0000256" key="6">
    <source>
        <dbReference type="ARBA" id="ARBA00023136"/>
    </source>
</evidence>
<dbReference type="AlphaFoldDB" id="A0A2G9YV87"/>
<dbReference type="InterPro" id="IPR011014">
    <property type="entry name" value="MscS_channel_TM-2"/>
</dbReference>
<dbReference type="SUPFAM" id="SSF50182">
    <property type="entry name" value="Sm-like ribonucleoproteins"/>
    <property type="match status" value="1"/>
</dbReference>
<dbReference type="InterPro" id="IPR006685">
    <property type="entry name" value="MscS_channel_2nd"/>
</dbReference>
<dbReference type="InterPro" id="IPR049142">
    <property type="entry name" value="MS_channel_1st"/>
</dbReference>
<dbReference type="PANTHER" id="PTHR30460">
    <property type="entry name" value="MODERATE CONDUCTANCE MECHANOSENSITIVE CHANNEL YBIO"/>
    <property type="match status" value="1"/>
</dbReference>
<keyword evidence="5 7" id="KW-1133">Transmembrane helix</keyword>
<protein>
    <recommendedName>
        <fullName evidence="12">Mechanosensitive ion channel protein MscS</fullName>
    </recommendedName>
</protein>
<evidence type="ECO:0008006" key="12">
    <source>
        <dbReference type="Google" id="ProtNLM"/>
    </source>
</evidence>
<dbReference type="GO" id="GO:0005886">
    <property type="term" value="C:plasma membrane"/>
    <property type="evidence" value="ECO:0007669"/>
    <property type="project" value="UniProtKB-SubCell"/>
</dbReference>
<name>A0A2G9YV87_9BACT</name>
<keyword evidence="6 7" id="KW-0472">Membrane</keyword>
<dbReference type="EMBL" id="PCRO01000001">
    <property type="protein sequence ID" value="PIP23166.1"/>
    <property type="molecule type" value="Genomic_DNA"/>
</dbReference>